<gene>
    <name evidence="5" type="ORF">MT2528_1614</name>
</gene>
<sequence>MFQPSQFQPQWWIRNAHLQTMLPTISRRNLTFPTINERLELEDGDFLDLAWTALPTVESNKPIVIIFHGLEGSVESPYVKGIMRAVSAAGWIGLVMHFRGCSEESNRLLRAYHSGDTSDASYVIGLIAKRYPHAPLFAVGYSLGGSVLTHYLAQTGKQSQLLAASVVSAPLLLAESAERIKKGFSKAYQRRLIKRLQASVVRKFEHLDMRTALNLTTKQVKKLNTFVEFDDRVTAPLHGFKDALDYYRQCSSLQFLHKIQTPTLFIHAEDDPFLTKKVIPELKDMSANILFELSRYGGHVGFVYGSILKPKYWLEERIPAWFSEFTKDKNSIKDKK</sequence>
<evidence type="ECO:0000313" key="6">
    <source>
        <dbReference type="Proteomes" id="UP000182660"/>
    </source>
</evidence>
<dbReference type="Pfam" id="PF00561">
    <property type="entry name" value="Abhydrolase_1"/>
    <property type="match status" value="1"/>
</dbReference>
<dbReference type="PANTHER" id="PTHR10794">
    <property type="entry name" value="ABHYDROLASE DOMAIN-CONTAINING PROTEIN"/>
    <property type="match status" value="1"/>
</dbReference>
<keyword evidence="6" id="KW-1185">Reference proteome</keyword>
<comment type="caution">
    <text evidence="5">The sequence shown here is derived from an EMBL/GenBank/DDBJ whole genome shotgun (WGS) entry which is preliminary data.</text>
</comment>
<protein>
    <recommendedName>
        <fullName evidence="4">AB hydrolase-1 domain-containing protein</fullName>
    </recommendedName>
</protein>
<name>A0ABY1HAY4_9GAMM</name>
<feature type="domain" description="AB hydrolase-1" evidence="4">
    <location>
        <begin position="62"/>
        <end position="303"/>
    </location>
</feature>
<evidence type="ECO:0000259" key="4">
    <source>
        <dbReference type="Pfam" id="PF00561"/>
    </source>
</evidence>
<evidence type="ECO:0000256" key="2">
    <source>
        <dbReference type="ARBA" id="ARBA00022487"/>
    </source>
</evidence>
<dbReference type="PROSITE" id="PS01133">
    <property type="entry name" value="UPF0017"/>
    <property type="match status" value="1"/>
</dbReference>
<dbReference type="Gene3D" id="3.40.50.1820">
    <property type="entry name" value="alpha/beta hydrolase"/>
    <property type="match status" value="1"/>
</dbReference>
<evidence type="ECO:0000313" key="5">
    <source>
        <dbReference type="EMBL" id="SGY88935.1"/>
    </source>
</evidence>
<comment type="similarity">
    <text evidence="1">Belongs to the AB hydrolase superfamily. AB hydrolase 4 family.</text>
</comment>
<dbReference type="EMBL" id="FPLJ01000040">
    <property type="protein sequence ID" value="SGY88935.1"/>
    <property type="molecule type" value="Genomic_DNA"/>
</dbReference>
<dbReference type="Proteomes" id="UP000182660">
    <property type="component" value="Unassembled WGS sequence"/>
</dbReference>
<dbReference type="InterPro" id="IPR050960">
    <property type="entry name" value="AB_hydrolase_4_sf"/>
</dbReference>
<evidence type="ECO:0000256" key="3">
    <source>
        <dbReference type="ARBA" id="ARBA00022801"/>
    </source>
</evidence>
<reference evidence="5 6" key="1">
    <citation type="submission" date="2016-11" db="EMBL/GenBank/DDBJ databases">
        <authorList>
            <person name="Klemetsen T."/>
        </authorList>
    </citation>
    <scope>NUCLEOTIDE SEQUENCE [LARGE SCALE GENOMIC DNA]</scope>
    <source>
        <strain evidence="5">MT 2528</strain>
    </source>
</reference>
<dbReference type="InterPro" id="IPR012020">
    <property type="entry name" value="ABHD4"/>
</dbReference>
<accession>A0ABY1HAY4</accession>
<keyword evidence="3" id="KW-0378">Hydrolase</keyword>
<dbReference type="PIRSF" id="PIRSF005211">
    <property type="entry name" value="Ab_hydro_YheT"/>
    <property type="match status" value="1"/>
</dbReference>
<dbReference type="InterPro" id="IPR000952">
    <property type="entry name" value="AB_hydrolase_4_CS"/>
</dbReference>
<dbReference type="NCBIfam" id="NF008218">
    <property type="entry name" value="PRK10985.1"/>
    <property type="match status" value="1"/>
</dbReference>
<proteinExistence type="inferred from homology"/>
<evidence type="ECO:0000256" key="1">
    <source>
        <dbReference type="ARBA" id="ARBA00010884"/>
    </source>
</evidence>
<dbReference type="GeneID" id="61295525"/>
<keyword evidence="2" id="KW-0719">Serine esterase</keyword>
<dbReference type="SUPFAM" id="SSF53474">
    <property type="entry name" value="alpha/beta-Hydrolases"/>
    <property type="match status" value="1"/>
</dbReference>
<organism evidence="5 6">
    <name type="scientific">Moritella viscosa</name>
    <dbReference type="NCBI Taxonomy" id="80854"/>
    <lineage>
        <taxon>Bacteria</taxon>
        <taxon>Pseudomonadati</taxon>
        <taxon>Pseudomonadota</taxon>
        <taxon>Gammaproteobacteria</taxon>
        <taxon>Alteromonadales</taxon>
        <taxon>Moritellaceae</taxon>
        <taxon>Moritella</taxon>
    </lineage>
</organism>
<dbReference type="InterPro" id="IPR029058">
    <property type="entry name" value="AB_hydrolase_fold"/>
</dbReference>
<dbReference type="InterPro" id="IPR000073">
    <property type="entry name" value="AB_hydrolase_1"/>
</dbReference>
<dbReference type="PANTHER" id="PTHR10794:SF94">
    <property type="entry name" value="ESTERASE YHET-RELATED"/>
    <property type="match status" value="1"/>
</dbReference>
<dbReference type="RefSeq" id="WP_075471776.1">
    <property type="nucleotide sequence ID" value="NZ_CAWQZC010000113.1"/>
</dbReference>